<feature type="domain" description="Beta-lactamase-related" evidence="2">
    <location>
        <begin position="73"/>
        <end position="409"/>
    </location>
</feature>
<dbReference type="SUPFAM" id="SSF56601">
    <property type="entry name" value="beta-lactamase/transpeptidase-like"/>
    <property type="match status" value="1"/>
</dbReference>
<dbReference type="AlphaFoldDB" id="A0A6A4ZVE8"/>
<evidence type="ECO:0000259" key="2">
    <source>
        <dbReference type="Pfam" id="PF00144"/>
    </source>
</evidence>
<dbReference type="Pfam" id="PF00144">
    <property type="entry name" value="Beta-lactamase"/>
    <property type="match status" value="1"/>
</dbReference>
<dbReference type="PANTHER" id="PTHR46825:SF9">
    <property type="entry name" value="BETA-LACTAMASE-RELATED DOMAIN-CONTAINING PROTEIN"/>
    <property type="match status" value="1"/>
</dbReference>
<dbReference type="Gene3D" id="3.40.710.10">
    <property type="entry name" value="DD-peptidase/beta-lactamase superfamily"/>
    <property type="match status" value="1"/>
</dbReference>
<keyword evidence="1" id="KW-0732">Signal</keyword>
<proteinExistence type="predicted"/>
<feature type="chain" id="PRO_5025694748" description="Beta-lactamase-related domain-containing protein" evidence="1">
    <location>
        <begin position="20"/>
        <end position="549"/>
    </location>
</feature>
<organism evidence="3">
    <name type="scientific">Aphanomyces stellatus</name>
    <dbReference type="NCBI Taxonomy" id="120398"/>
    <lineage>
        <taxon>Eukaryota</taxon>
        <taxon>Sar</taxon>
        <taxon>Stramenopiles</taxon>
        <taxon>Oomycota</taxon>
        <taxon>Saprolegniomycetes</taxon>
        <taxon>Saprolegniales</taxon>
        <taxon>Verrucalvaceae</taxon>
        <taxon>Aphanomyces</taxon>
    </lineage>
</organism>
<protein>
    <recommendedName>
        <fullName evidence="2">Beta-lactamase-related domain-containing protein</fullName>
    </recommendedName>
</protein>
<feature type="non-terminal residue" evidence="3">
    <location>
        <position position="549"/>
    </location>
</feature>
<evidence type="ECO:0000313" key="3">
    <source>
        <dbReference type="EMBL" id="KAF0717022.1"/>
    </source>
</evidence>
<dbReference type="InterPro" id="IPR012338">
    <property type="entry name" value="Beta-lactam/transpept-like"/>
</dbReference>
<dbReference type="OrthoDB" id="73259at2759"/>
<accession>A0A6A4ZVE8</accession>
<dbReference type="InterPro" id="IPR001466">
    <property type="entry name" value="Beta-lactam-related"/>
</dbReference>
<reference evidence="3" key="1">
    <citation type="submission" date="2019-06" db="EMBL/GenBank/DDBJ databases">
        <title>Genomics analysis of Aphanomyces spp. identifies a new class of oomycete effector associated with host adaptation.</title>
        <authorList>
            <person name="Gaulin E."/>
        </authorList>
    </citation>
    <scope>NUCLEOTIDE SEQUENCE</scope>
    <source>
        <strain evidence="3">CBS 578.67</strain>
    </source>
</reference>
<gene>
    <name evidence="3" type="ORF">As57867_002533</name>
</gene>
<sequence>MFSIRAFVGLLAASCVASALLDQPTLSFHISDIQSAAIEALDLSSIKPTNLSVDQKKELAIAFVKKQIGTFPVPGLGLSVVYKNKPIISQGFGTTKYGDATAAVAPNTLFQIGSYSKTFIALAIGKLVDEKKLDWLDPVKQHLPWFALADEYAEKYTTIGDLLSMNSVFGDHQGDVVWATGVYPTEKGFVQALANFDTTRPLRPGYAYSNLNFEILGQIVQSKTNQSWSEYLASTFWTPLGMTNTVGRPSDARSPERISSGHFFCDTKVIGPFDLLKDSIVTLIPRNDYLAAGSILSTTDDLTKFSQFLLAKGTSSPSIFSSPAIVSAMMTGHTVGSVIPTEYFPFFGLSYTSDGDAVTAGYGFDIVGDVLFGHHYVNKGGDTFAFKTRNGFVPSQGLGVVLLSNAQRSGGHQGNGVRLDLMTSYIAGLFLDIPIDVLDNQFNRALATLDAIPPVPCDDHFFNGKPWDTPGLAIPDATKQVLVGTYAANISTDYYGDIEVFEDGDDLKLQLGIYAERLIATADPSIFIWATDFNAQTKKIAFTGLNTST</sequence>
<name>A0A6A4ZVE8_9STRA</name>
<evidence type="ECO:0000256" key="1">
    <source>
        <dbReference type="SAM" id="SignalP"/>
    </source>
</evidence>
<comment type="caution">
    <text evidence="3">The sequence shown here is derived from an EMBL/GenBank/DDBJ whole genome shotgun (WGS) entry which is preliminary data.</text>
</comment>
<dbReference type="EMBL" id="VJMH01000315">
    <property type="protein sequence ID" value="KAF0717022.1"/>
    <property type="molecule type" value="Genomic_DNA"/>
</dbReference>
<feature type="signal peptide" evidence="1">
    <location>
        <begin position="1"/>
        <end position="19"/>
    </location>
</feature>
<dbReference type="InterPro" id="IPR050491">
    <property type="entry name" value="AmpC-like"/>
</dbReference>
<dbReference type="PANTHER" id="PTHR46825">
    <property type="entry name" value="D-ALANYL-D-ALANINE-CARBOXYPEPTIDASE/ENDOPEPTIDASE AMPH"/>
    <property type="match status" value="1"/>
</dbReference>